<reference evidence="1" key="1">
    <citation type="submission" date="2018-05" db="EMBL/GenBank/DDBJ databases">
        <authorList>
            <person name="Lanie J.A."/>
            <person name="Ng W.-L."/>
            <person name="Kazmierczak K.M."/>
            <person name="Andrzejewski T.M."/>
            <person name="Davidsen T.M."/>
            <person name="Wayne K.J."/>
            <person name="Tettelin H."/>
            <person name="Glass J.I."/>
            <person name="Rusch D."/>
            <person name="Podicherti R."/>
            <person name="Tsui H.-C.T."/>
            <person name="Winkler M.E."/>
        </authorList>
    </citation>
    <scope>NUCLEOTIDE SEQUENCE</scope>
</reference>
<name>A0A381ULQ3_9ZZZZ</name>
<proteinExistence type="predicted"/>
<organism evidence="1">
    <name type="scientific">marine metagenome</name>
    <dbReference type="NCBI Taxonomy" id="408172"/>
    <lineage>
        <taxon>unclassified sequences</taxon>
        <taxon>metagenomes</taxon>
        <taxon>ecological metagenomes</taxon>
    </lineage>
</organism>
<dbReference type="EMBL" id="UINC01006607">
    <property type="protein sequence ID" value="SVA28568.1"/>
    <property type="molecule type" value="Genomic_DNA"/>
</dbReference>
<gene>
    <name evidence="1" type="ORF">METZ01_LOCUS81422</name>
</gene>
<protein>
    <submittedName>
        <fullName evidence="1">Uncharacterized protein</fullName>
    </submittedName>
</protein>
<accession>A0A381ULQ3</accession>
<evidence type="ECO:0000313" key="1">
    <source>
        <dbReference type="EMBL" id="SVA28568.1"/>
    </source>
</evidence>
<sequence>MYKIPVPILDHGREKLDGIWVSSSY</sequence>
<dbReference type="AlphaFoldDB" id="A0A381ULQ3"/>